<evidence type="ECO:0000256" key="1">
    <source>
        <dbReference type="ARBA" id="ARBA00022801"/>
    </source>
</evidence>
<dbReference type="EMBL" id="FOKG01000027">
    <property type="protein sequence ID" value="SFB61113.1"/>
    <property type="molecule type" value="Genomic_DNA"/>
</dbReference>
<dbReference type="SUPFAM" id="SSF82171">
    <property type="entry name" value="DPP6 N-terminal domain-like"/>
    <property type="match status" value="1"/>
</dbReference>
<dbReference type="GO" id="GO:0004252">
    <property type="term" value="F:serine-type endopeptidase activity"/>
    <property type="evidence" value="ECO:0007669"/>
    <property type="project" value="TreeGrafter"/>
</dbReference>
<dbReference type="AlphaFoldDB" id="A0A1I1CL15"/>
<dbReference type="Gene3D" id="2.120.10.30">
    <property type="entry name" value="TolB, C-terminal domain"/>
    <property type="match status" value="2"/>
</dbReference>
<organism evidence="3 4">
    <name type="scientific">Amycolatopsis marina</name>
    <dbReference type="NCBI Taxonomy" id="490629"/>
    <lineage>
        <taxon>Bacteria</taxon>
        <taxon>Bacillati</taxon>
        <taxon>Actinomycetota</taxon>
        <taxon>Actinomycetes</taxon>
        <taxon>Pseudonocardiales</taxon>
        <taxon>Pseudonocardiaceae</taxon>
        <taxon>Amycolatopsis</taxon>
    </lineage>
</organism>
<dbReference type="InterPro" id="IPR001375">
    <property type="entry name" value="Peptidase_S9_cat"/>
</dbReference>
<keyword evidence="4" id="KW-1185">Reference proteome</keyword>
<dbReference type="InterPro" id="IPR029058">
    <property type="entry name" value="AB_hydrolase_fold"/>
</dbReference>
<dbReference type="RefSeq" id="WP_091678393.1">
    <property type="nucleotide sequence ID" value="NZ_FOKG01000027.1"/>
</dbReference>
<dbReference type="STRING" id="490629.SAMN05216266_12740"/>
<reference evidence="4" key="1">
    <citation type="submission" date="2016-10" db="EMBL/GenBank/DDBJ databases">
        <authorList>
            <person name="Varghese N."/>
            <person name="Submissions S."/>
        </authorList>
    </citation>
    <scope>NUCLEOTIDE SEQUENCE [LARGE SCALE GENOMIC DNA]</scope>
    <source>
        <strain evidence="4">CGMCC 4.3568</strain>
    </source>
</reference>
<keyword evidence="1" id="KW-0378">Hydrolase</keyword>
<dbReference type="GO" id="GO:0006508">
    <property type="term" value="P:proteolysis"/>
    <property type="evidence" value="ECO:0007669"/>
    <property type="project" value="InterPro"/>
</dbReference>
<dbReference type="Pfam" id="PF00326">
    <property type="entry name" value="Peptidase_S9"/>
    <property type="match status" value="1"/>
</dbReference>
<sequence>MTTQPVTQYPPALVPQHLFDDATAEARWRARFHAARMSAPEWALDAPDANLYVSNASGVWEVYAWDRITAEHRKVTDRPNGTMHATLSPDGTWIWWFNDTDGDEFGSWVRQPFAGPAEPAPAVADIPDGYPAGLEIGHELIAIGVSTDEGSALYAHSGGATTRFYSTDDDASISALSRNEKLLAISHSEHGDSRHPAVRVLATKGFGTVADKWDGAGKGLAALEFSPVHGDSRLLVLHERRGREELLIWDVDADTETELALDLPGEVVATWYPDASALLVVHFHQGRSSLHRYELATGALSALDTPPGRIGGAGVRPDGTVEYSWSSAATPPLIRARTPAGKDSVLLQPPGEPAPGSAPVTDAFVEGAGGQIHALVSRPEGAPDGPLPTLFSLHGGPHAADEDRFSAYRAVWLDAGFAVVEVNYRGSTGYGSTWRDAIEGRPGLTELEDVAAVHDWAVSSGLADPGRCVVNGASWGGYLSLLALGTQPDRWAGGIAGVPVADYVAAFEDEMEQLRSFDRALFGGTPADIPAVYDECSPITYVEAVKAPVLVLAGDNDPRCPIRQIENYLNRLAARKVPFEFYRYDAGHGSLVIAETVKQVAIEVYFAQRAVNLR</sequence>
<evidence type="ECO:0000313" key="4">
    <source>
        <dbReference type="Proteomes" id="UP000243799"/>
    </source>
</evidence>
<feature type="domain" description="Peptidase S9 prolyl oligopeptidase catalytic" evidence="2">
    <location>
        <begin position="405"/>
        <end position="612"/>
    </location>
</feature>
<dbReference type="OrthoDB" id="128799at2"/>
<accession>A0A1I1CL15</accession>
<name>A0A1I1CL15_9PSEU</name>
<dbReference type="Proteomes" id="UP000243799">
    <property type="component" value="Unassembled WGS sequence"/>
</dbReference>
<dbReference type="InterPro" id="IPR011042">
    <property type="entry name" value="6-blade_b-propeller_TolB-like"/>
</dbReference>
<evidence type="ECO:0000259" key="2">
    <source>
        <dbReference type="Pfam" id="PF00326"/>
    </source>
</evidence>
<dbReference type="SUPFAM" id="SSF53474">
    <property type="entry name" value="alpha/beta-Hydrolases"/>
    <property type="match status" value="1"/>
</dbReference>
<proteinExistence type="predicted"/>
<dbReference type="PANTHER" id="PTHR42776:SF27">
    <property type="entry name" value="DIPEPTIDYL PEPTIDASE FAMILY MEMBER 6"/>
    <property type="match status" value="1"/>
</dbReference>
<protein>
    <submittedName>
        <fullName evidence="3">Prolyl oligopeptidase family protein</fullName>
    </submittedName>
</protein>
<gene>
    <name evidence="3" type="ORF">SAMN05216266_12740</name>
</gene>
<dbReference type="PANTHER" id="PTHR42776">
    <property type="entry name" value="SERINE PEPTIDASE S9 FAMILY MEMBER"/>
    <property type="match status" value="1"/>
</dbReference>
<dbReference type="Gene3D" id="3.40.50.1820">
    <property type="entry name" value="alpha/beta hydrolase"/>
    <property type="match status" value="1"/>
</dbReference>
<evidence type="ECO:0000313" key="3">
    <source>
        <dbReference type="EMBL" id="SFB61113.1"/>
    </source>
</evidence>